<name>A0A365KU62_9BACL</name>
<dbReference type="RefSeq" id="WP_112223726.1">
    <property type="nucleotide sequence ID" value="NZ_CP047673.1"/>
</dbReference>
<feature type="compositionally biased region" description="Basic and acidic residues" evidence="1">
    <location>
        <begin position="113"/>
        <end position="128"/>
    </location>
</feature>
<feature type="transmembrane region" description="Helical" evidence="2">
    <location>
        <begin position="6"/>
        <end position="22"/>
    </location>
</feature>
<reference evidence="3 4" key="1">
    <citation type="submission" date="2018-06" db="EMBL/GenBank/DDBJ databases">
        <title>The draft genome sequences of strains SCU63 and S1.</title>
        <authorList>
            <person name="Gan L."/>
        </authorList>
    </citation>
    <scope>NUCLEOTIDE SEQUENCE [LARGE SCALE GENOMIC DNA]</scope>
    <source>
        <strain evidence="3 4">SCU63</strain>
    </source>
</reference>
<evidence type="ECO:0000313" key="3">
    <source>
        <dbReference type="EMBL" id="RAZ76551.1"/>
    </source>
</evidence>
<evidence type="ECO:0000256" key="2">
    <source>
        <dbReference type="SAM" id="Phobius"/>
    </source>
</evidence>
<dbReference type="Proteomes" id="UP000251002">
    <property type="component" value="Unassembled WGS sequence"/>
</dbReference>
<organism evidence="3 4">
    <name type="scientific">Planococcus halotolerans</name>
    <dbReference type="NCBI Taxonomy" id="2233542"/>
    <lineage>
        <taxon>Bacteria</taxon>
        <taxon>Bacillati</taxon>
        <taxon>Bacillota</taxon>
        <taxon>Bacilli</taxon>
        <taxon>Bacillales</taxon>
        <taxon>Caryophanaceae</taxon>
        <taxon>Planococcus</taxon>
    </lineage>
</organism>
<feature type="region of interest" description="Disordered" evidence="1">
    <location>
        <begin position="83"/>
        <end position="141"/>
    </location>
</feature>
<feature type="transmembrane region" description="Helical" evidence="2">
    <location>
        <begin position="56"/>
        <end position="75"/>
    </location>
</feature>
<protein>
    <submittedName>
        <fullName evidence="3">Uncharacterized protein</fullName>
    </submittedName>
</protein>
<evidence type="ECO:0000256" key="1">
    <source>
        <dbReference type="SAM" id="MobiDB-lite"/>
    </source>
</evidence>
<dbReference type="EMBL" id="QLZR01000004">
    <property type="protein sequence ID" value="RAZ76551.1"/>
    <property type="molecule type" value="Genomic_DNA"/>
</dbReference>
<keyword evidence="2" id="KW-1133">Transmembrane helix</keyword>
<gene>
    <name evidence="3" type="ORF">DP120_10955</name>
</gene>
<dbReference type="AlphaFoldDB" id="A0A365KU62"/>
<keyword evidence="2" id="KW-0472">Membrane</keyword>
<sequence>MIQIFITVIAAAIILPLAYFQFKETPLPKRMLIAGSIVAAAIVSAFLQLFELAFYVPLLAIVAISMIGAIVYAKIDELEKAEKRRMAEERKEKRQKTVHVETGSIEETATSAKAERSLYDEPAQEKKSFAMQTIGVGGEER</sequence>
<comment type="caution">
    <text evidence="3">The sequence shown here is derived from an EMBL/GenBank/DDBJ whole genome shotgun (WGS) entry which is preliminary data.</text>
</comment>
<keyword evidence="4" id="KW-1185">Reference proteome</keyword>
<feature type="compositionally biased region" description="Basic and acidic residues" evidence="1">
    <location>
        <begin position="83"/>
        <end position="92"/>
    </location>
</feature>
<proteinExistence type="predicted"/>
<evidence type="ECO:0000313" key="4">
    <source>
        <dbReference type="Proteomes" id="UP000251002"/>
    </source>
</evidence>
<accession>A0A365KU62</accession>
<feature type="transmembrane region" description="Helical" evidence="2">
    <location>
        <begin position="31"/>
        <end position="50"/>
    </location>
</feature>
<keyword evidence="2" id="KW-0812">Transmembrane</keyword>